<evidence type="ECO:0000313" key="1">
    <source>
        <dbReference type="EMBL" id="MPN27259.1"/>
    </source>
</evidence>
<proteinExistence type="predicted"/>
<dbReference type="AlphaFoldDB" id="A0A645GMZ9"/>
<accession>A0A645GMZ9</accession>
<gene>
    <name evidence="1" type="ORF">SDC9_174689</name>
</gene>
<protein>
    <submittedName>
        <fullName evidence="1">Uncharacterized protein</fullName>
    </submittedName>
</protein>
<comment type="caution">
    <text evidence="1">The sequence shown here is derived from an EMBL/GenBank/DDBJ whole genome shotgun (WGS) entry which is preliminary data.</text>
</comment>
<organism evidence="1">
    <name type="scientific">bioreactor metagenome</name>
    <dbReference type="NCBI Taxonomy" id="1076179"/>
    <lineage>
        <taxon>unclassified sequences</taxon>
        <taxon>metagenomes</taxon>
        <taxon>ecological metagenomes</taxon>
    </lineage>
</organism>
<dbReference type="EMBL" id="VSSQ01077080">
    <property type="protein sequence ID" value="MPN27259.1"/>
    <property type="molecule type" value="Genomic_DNA"/>
</dbReference>
<reference evidence="1" key="1">
    <citation type="submission" date="2019-08" db="EMBL/GenBank/DDBJ databases">
        <authorList>
            <person name="Kucharzyk K."/>
            <person name="Murdoch R.W."/>
            <person name="Higgins S."/>
            <person name="Loffler F."/>
        </authorList>
    </citation>
    <scope>NUCLEOTIDE SEQUENCE</scope>
</reference>
<name>A0A645GMZ9_9ZZZZ</name>
<sequence>MAHIIFKDRASSRAAQRNGFFAVWRNTGTQCTPGAHEDICVVHEWWDSQVKAFEALSWSHNIAVVKSEHDGVAAFGVKDLG</sequence>